<dbReference type="PANTHER" id="PTHR47074">
    <property type="entry name" value="BNAC02G40300D PROTEIN"/>
    <property type="match status" value="1"/>
</dbReference>
<evidence type="ECO:0000313" key="4">
    <source>
        <dbReference type="Proteomes" id="UP000823674"/>
    </source>
</evidence>
<feature type="domain" description="RNase H type-1" evidence="2">
    <location>
        <begin position="38"/>
        <end position="154"/>
    </location>
</feature>
<comment type="caution">
    <text evidence="3">The sequence shown here is derived from an EMBL/GenBank/DDBJ whole genome shotgun (WGS) entry which is preliminary data.</text>
</comment>
<gene>
    <name evidence="3" type="primary">A10p013560.1_BraROA</name>
    <name evidence="3" type="ORF">IGI04_039872</name>
</gene>
<reference evidence="3 4" key="1">
    <citation type="submission" date="2021-03" db="EMBL/GenBank/DDBJ databases">
        <authorList>
            <person name="King G.J."/>
            <person name="Bancroft I."/>
            <person name="Baten A."/>
            <person name="Bloomfield J."/>
            <person name="Borpatragohain P."/>
            <person name="He Z."/>
            <person name="Irish N."/>
            <person name="Irwin J."/>
            <person name="Liu K."/>
            <person name="Mauleon R.P."/>
            <person name="Moore J."/>
            <person name="Morris R."/>
            <person name="Ostergaard L."/>
            <person name="Wang B."/>
            <person name="Wells R."/>
        </authorList>
    </citation>
    <scope>NUCLEOTIDE SEQUENCE [LARGE SCALE GENOMIC DNA]</scope>
    <source>
        <strain evidence="3">R-o-18</strain>
        <tissue evidence="3">Leaf</tissue>
    </source>
</reference>
<proteinExistence type="predicted"/>
<protein>
    <recommendedName>
        <fullName evidence="2">RNase H type-1 domain-containing protein</fullName>
    </recommendedName>
</protein>
<sequence length="187" mass="21114">MVTASAKAETGNRNQRQMNGKGWTAPETGRVKCNIGISWSKATCMAGLGWIVRNSEGQTLLHSRRAFNGVSSLLEARRLGLIWAAESMNSHKLQKVSFELEDYELVGFVNRPKAWPAFRAYGEELRGVLNNVTDWMVSSVKRVVNKAAFMIARSVTKERRYQSYVAQDSPSWLRSLRAEEDTRSTRV</sequence>
<dbReference type="Pfam" id="PF13456">
    <property type="entry name" value="RVT_3"/>
    <property type="match status" value="1"/>
</dbReference>
<evidence type="ECO:0000259" key="2">
    <source>
        <dbReference type="Pfam" id="PF13456"/>
    </source>
</evidence>
<evidence type="ECO:0000256" key="1">
    <source>
        <dbReference type="SAM" id="MobiDB-lite"/>
    </source>
</evidence>
<dbReference type="Proteomes" id="UP000823674">
    <property type="component" value="Chromosome A10"/>
</dbReference>
<dbReference type="InterPro" id="IPR002156">
    <property type="entry name" value="RNaseH_domain"/>
</dbReference>
<dbReference type="EMBL" id="JADBGQ010000010">
    <property type="protein sequence ID" value="KAG5375276.1"/>
    <property type="molecule type" value="Genomic_DNA"/>
</dbReference>
<accession>A0ABQ7KQ86</accession>
<evidence type="ECO:0000313" key="3">
    <source>
        <dbReference type="EMBL" id="KAG5375276.1"/>
    </source>
</evidence>
<dbReference type="InterPro" id="IPR052929">
    <property type="entry name" value="RNase_H-like_EbsB-rel"/>
</dbReference>
<feature type="region of interest" description="Disordered" evidence="1">
    <location>
        <begin position="1"/>
        <end position="25"/>
    </location>
</feature>
<name>A0ABQ7KQ86_BRACM</name>
<keyword evidence="4" id="KW-1185">Reference proteome</keyword>
<dbReference type="PANTHER" id="PTHR47074:SF49">
    <property type="entry name" value="POLYNUCLEOTIDYL TRANSFERASE, RIBONUCLEASE H-LIKE SUPERFAMILY PROTEIN"/>
    <property type="match status" value="1"/>
</dbReference>
<organism evidence="3 4">
    <name type="scientific">Brassica rapa subsp. trilocularis</name>
    <dbReference type="NCBI Taxonomy" id="1813537"/>
    <lineage>
        <taxon>Eukaryota</taxon>
        <taxon>Viridiplantae</taxon>
        <taxon>Streptophyta</taxon>
        <taxon>Embryophyta</taxon>
        <taxon>Tracheophyta</taxon>
        <taxon>Spermatophyta</taxon>
        <taxon>Magnoliopsida</taxon>
        <taxon>eudicotyledons</taxon>
        <taxon>Gunneridae</taxon>
        <taxon>Pentapetalae</taxon>
        <taxon>rosids</taxon>
        <taxon>malvids</taxon>
        <taxon>Brassicales</taxon>
        <taxon>Brassicaceae</taxon>
        <taxon>Brassiceae</taxon>
        <taxon>Brassica</taxon>
    </lineage>
</organism>